<feature type="compositionally biased region" description="Polar residues" evidence="1">
    <location>
        <begin position="684"/>
        <end position="699"/>
    </location>
</feature>
<feature type="region of interest" description="Disordered" evidence="1">
    <location>
        <begin position="521"/>
        <end position="589"/>
    </location>
</feature>
<feature type="compositionally biased region" description="Polar residues" evidence="1">
    <location>
        <begin position="526"/>
        <end position="536"/>
    </location>
</feature>
<comment type="caution">
    <text evidence="2">The sequence shown here is derived from an EMBL/GenBank/DDBJ whole genome shotgun (WGS) entry which is preliminary data.</text>
</comment>
<dbReference type="EMBL" id="JAHUZD010000024">
    <property type="protein sequence ID" value="KAI3406331.2"/>
    <property type="molecule type" value="Genomic_DNA"/>
</dbReference>
<feature type="compositionally biased region" description="Polar residues" evidence="1">
    <location>
        <begin position="838"/>
        <end position="850"/>
    </location>
</feature>
<protein>
    <submittedName>
        <fullName evidence="2">Uncharacterized protein</fullName>
    </submittedName>
</protein>
<accession>A0AAI9T159</accession>
<sequence length="864" mass="97591">MSIRQLPLLPQRNSLNISQERKSGSNYPLSSQLFKHKNQPLFSSDLGIQGPPMSQASLNRLEVETTSTTSLPISYPYLHLEGETSTDTFGVRQDNCSKISTQHQHHPNMKTSSKNQQPQQQRLDSTPLSPIEDVFNQVPKRFSHFVVDQQNPHVSQRLDNLSIMSPSFESLEDEDENENDANENTTQLTKARGSNLTSKKYSRASMHDNQEKKSGQSIPPANSSSRDISDSMGSQATIFSTRLGPESEQLLLNNKAKSINDSFRKTKSLFNKNRTKRTSTVRVYRDITSSLASSVINSSRQSSKSLTRKNAIKSKQGSWFYRMKLRIKKLLTKLKFYSFKASSPRRKKSVQSLQRARDIQNKELARQLRRSTTTTLVRKERANPQNRDLIKLRSNKLLQDSIHRKSGDVLEISNPSTNPRLGKQPVYHVRMNSNVKKATGAGLLGVGNITSGVAESALLTSEEIGDENVGKYHHLSNYINQQENNYLRNLKIKRNTGANANTDNMRTSTESYAANYQDEELPSPKIDSTSESNTQPSVAVASSGVSSSVQNVPAPPPHIDTSYIRSVSSPRQRQRQLVSQSPSSKQENVSPYARYTFEQLWQSYLKQVLSRRILLRHEINQFQNFMATKETSNMINQIFEQVYKDQDSPPSKQTGEEYIEDQAITGSTVSCDDRDHLQKESDHNTASSIYSAHTVSTSSTDDHGDIFVDPQDEEFETKVLNRRSMLGAMLEYQSSNGSDNDSDDDSQGDENEWEKQSEAKSSISTDYSTPLHYPKLSTLRYSSSIVSSRNGSEIMQRKYGTILRKPSKAIAKKEQEQEQEQEQKQKQKQKSFKMGEEISSTTPSPQSSVIRRSIGLRHSLSQLR</sequence>
<feature type="compositionally biased region" description="Low complexity" evidence="1">
    <location>
        <begin position="537"/>
        <end position="549"/>
    </location>
</feature>
<feature type="region of interest" description="Disordered" evidence="1">
    <location>
        <begin position="168"/>
        <end position="232"/>
    </location>
</feature>
<feature type="region of interest" description="Disordered" evidence="1">
    <location>
        <begin position="797"/>
        <end position="864"/>
    </location>
</feature>
<organism evidence="2 3">
    <name type="scientific">Candida oxycetoniae</name>
    <dbReference type="NCBI Taxonomy" id="497107"/>
    <lineage>
        <taxon>Eukaryota</taxon>
        <taxon>Fungi</taxon>
        <taxon>Dikarya</taxon>
        <taxon>Ascomycota</taxon>
        <taxon>Saccharomycotina</taxon>
        <taxon>Pichiomycetes</taxon>
        <taxon>Debaryomycetaceae</taxon>
        <taxon>Candida/Lodderomyces clade</taxon>
        <taxon>Candida</taxon>
    </lineage>
</organism>
<dbReference type="RefSeq" id="XP_049182076.1">
    <property type="nucleotide sequence ID" value="XM_049326760.1"/>
</dbReference>
<feature type="compositionally biased region" description="Low complexity" evidence="1">
    <location>
        <begin position="223"/>
        <end position="232"/>
    </location>
</feature>
<feature type="region of interest" description="Disordered" evidence="1">
    <location>
        <begin position="733"/>
        <end position="772"/>
    </location>
</feature>
<dbReference type="AlphaFoldDB" id="A0AAI9T159"/>
<feature type="compositionally biased region" description="Low complexity" evidence="1">
    <location>
        <begin position="565"/>
        <end position="584"/>
    </location>
</feature>
<dbReference type="GeneID" id="73378429"/>
<feature type="region of interest" description="Disordered" evidence="1">
    <location>
        <begin position="1"/>
        <end position="31"/>
    </location>
</feature>
<keyword evidence="3" id="KW-1185">Reference proteome</keyword>
<reference evidence="2" key="1">
    <citation type="journal article" date="2022" name="DNA Res.">
        <title>Genome analysis of five recently described species of the CUG-Ser clade uncovers Candida theae as a new hybrid lineage with pathogenic potential in the Candida parapsilosis species complex.</title>
        <authorList>
            <person name="Mixao V."/>
            <person name="Del Olmo V."/>
            <person name="Hegedusova E."/>
            <person name="Saus E."/>
            <person name="Pryszcz L."/>
            <person name="Cillingova A."/>
            <person name="Nosek J."/>
            <person name="Gabaldon T."/>
        </authorList>
    </citation>
    <scope>NUCLEOTIDE SEQUENCE</scope>
    <source>
        <strain evidence="2">CBS 10844</strain>
    </source>
</reference>
<feature type="compositionally biased region" description="Basic and acidic residues" evidence="1">
    <location>
        <begin position="205"/>
        <end position="214"/>
    </location>
</feature>
<feature type="compositionally biased region" description="Basic and acidic residues" evidence="1">
    <location>
        <begin position="671"/>
        <end position="683"/>
    </location>
</feature>
<feature type="compositionally biased region" description="Polar residues" evidence="1">
    <location>
        <begin position="759"/>
        <end position="768"/>
    </location>
</feature>
<feature type="compositionally biased region" description="Polar residues" evidence="1">
    <location>
        <begin position="185"/>
        <end position="199"/>
    </location>
</feature>
<feature type="region of interest" description="Disordered" evidence="1">
    <location>
        <begin position="671"/>
        <end position="708"/>
    </location>
</feature>
<feature type="compositionally biased region" description="Polar residues" evidence="1">
    <location>
        <begin position="109"/>
        <end position="124"/>
    </location>
</feature>
<feature type="compositionally biased region" description="Acidic residues" evidence="1">
    <location>
        <begin position="170"/>
        <end position="181"/>
    </location>
</feature>
<feature type="compositionally biased region" description="Acidic residues" evidence="1">
    <location>
        <begin position="740"/>
        <end position="752"/>
    </location>
</feature>
<feature type="compositionally biased region" description="Polar residues" evidence="1">
    <location>
        <begin position="11"/>
        <end position="31"/>
    </location>
</feature>
<dbReference type="Proteomes" id="UP001202479">
    <property type="component" value="Unassembled WGS sequence"/>
</dbReference>
<name>A0AAI9T159_9ASCO</name>
<evidence type="ECO:0000313" key="2">
    <source>
        <dbReference type="EMBL" id="KAI3406331.2"/>
    </source>
</evidence>
<evidence type="ECO:0000256" key="1">
    <source>
        <dbReference type="SAM" id="MobiDB-lite"/>
    </source>
</evidence>
<feature type="region of interest" description="Disordered" evidence="1">
    <location>
        <begin position="99"/>
        <end position="124"/>
    </location>
</feature>
<feature type="compositionally biased region" description="Basic and acidic residues" evidence="1">
    <location>
        <begin position="811"/>
        <end position="825"/>
    </location>
</feature>
<proteinExistence type="predicted"/>
<gene>
    <name evidence="2" type="ORF">KGF56_000812</name>
</gene>
<evidence type="ECO:0000313" key="3">
    <source>
        <dbReference type="Proteomes" id="UP001202479"/>
    </source>
</evidence>